<gene>
    <name evidence="3" type="ORF">BG006_006680</name>
</gene>
<dbReference type="EMBL" id="JAAAUY010000401">
    <property type="protein sequence ID" value="KAF9330386.1"/>
    <property type="molecule type" value="Genomic_DNA"/>
</dbReference>
<feature type="region of interest" description="Disordered" evidence="2">
    <location>
        <begin position="504"/>
        <end position="525"/>
    </location>
</feature>
<dbReference type="AlphaFoldDB" id="A0A9P5SMA5"/>
<evidence type="ECO:0000256" key="1">
    <source>
        <dbReference type="SAM" id="Coils"/>
    </source>
</evidence>
<dbReference type="Proteomes" id="UP000696485">
    <property type="component" value="Unassembled WGS sequence"/>
</dbReference>
<keyword evidence="1" id="KW-0175">Coiled coil</keyword>
<reference evidence="3" key="1">
    <citation type="journal article" date="2020" name="Fungal Divers.">
        <title>Resolving the Mortierellaceae phylogeny through synthesis of multi-gene phylogenetics and phylogenomics.</title>
        <authorList>
            <person name="Vandepol N."/>
            <person name="Liber J."/>
            <person name="Desiro A."/>
            <person name="Na H."/>
            <person name="Kennedy M."/>
            <person name="Barry K."/>
            <person name="Grigoriev I.V."/>
            <person name="Miller A.N."/>
            <person name="O'Donnell K."/>
            <person name="Stajich J.E."/>
            <person name="Bonito G."/>
        </authorList>
    </citation>
    <scope>NUCLEOTIDE SEQUENCE</scope>
    <source>
        <strain evidence="3">NVP1</strain>
    </source>
</reference>
<comment type="caution">
    <text evidence="3">The sequence shown here is derived from an EMBL/GenBank/DDBJ whole genome shotgun (WGS) entry which is preliminary data.</text>
</comment>
<name>A0A9P5SMA5_9FUNG</name>
<feature type="coiled-coil region" evidence="1">
    <location>
        <begin position="139"/>
        <end position="173"/>
    </location>
</feature>
<proteinExistence type="predicted"/>
<organism evidence="3 4">
    <name type="scientific">Podila minutissima</name>
    <dbReference type="NCBI Taxonomy" id="64525"/>
    <lineage>
        <taxon>Eukaryota</taxon>
        <taxon>Fungi</taxon>
        <taxon>Fungi incertae sedis</taxon>
        <taxon>Mucoromycota</taxon>
        <taxon>Mortierellomycotina</taxon>
        <taxon>Mortierellomycetes</taxon>
        <taxon>Mortierellales</taxon>
        <taxon>Mortierellaceae</taxon>
        <taxon>Podila</taxon>
    </lineage>
</organism>
<accession>A0A9P5SMA5</accession>
<keyword evidence="4" id="KW-1185">Reference proteome</keyword>
<evidence type="ECO:0000313" key="4">
    <source>
        <dbReference type="Proteomes" id="UP000696485"/>
    </source>
</evidence>
<protein>
    <submittedName>
        <fullName evidence="3">Uncharacterized protein</fullName>
    </submittedName>
</protein>
<sequence length="628" mass="71557">MSSQILAVESSIQSHVTHKAKQLAHLAESVGYPHSLSAEHIPAIRTSLQNEYRITSQQQHAPASALFASIFRSSIAHQTTLSQGDNVAVESSPAAAFLEWLLDNLTAETNWPGYEAHPTSLHDIMEVDFDRGQDDGQFMQTLDREHAQLQNTLASLEQELADLQSLESETIDNVRALDMDVHDTSVEHDSTIEKLGELAHHVYSKYDPSLHSNGTAGSPEFLYLCQRELENIQLLDQRLVDLTRSIHDFIVTSVELNSSTLSTSQHQKQHKQHQQTPQHLLFEQLLTQNPAQDKELVRLCSVYRATKMSHIRAMAQLQSLEEQVRYMAAIDAQLTLQQQQEEEQAAREGDTTGDHMYTIATAKNKVIQQTRQQEIELISVQREKARLMDELEQLLSEPDGQRVVVVESQDMDNEIDPTRRGVLVDICERISRTDIELRYLTVAHQDHVEKQETALKDLQRTVDQMVEYYGHSQIVEQALAQEQGQIRQHKDVLWALVQELESRSSAHDDPSQKKKKRLDQTLPTSTASRAPTISVDFQALFTTLQRHLELGNDIQKEKESLVENVDQLMRSKSLLLHNVVHQHSTTNQVCFEPAEIHQAKERLIQRVHDTQQEYTALESRVQKTISKK</sequence>
<evidence type="ECO:0000256" key="2">
    <source>
        <dbReference type="SAM" id="MobiDB-lite"/>
    </source>
</evidence>
<evidence type="ECO:0000313" key="3">
    <source>
        <dbReference type="EMBL" id="KAF9330386.1"/>
    </source>
</evidence>